<name>A0ABM9NPN9_9GAMM</name>
<gene>
    <name evidence="4 6" type="primary">bamE</name>
    <name evidence="6" type="ORF">PRHACTZTBTEA_536</name>
</gene>
<keyword evidence="1 4" id="KW-0732">Signal</keyword>
<comment type="function">
    <text evidence="4">Part of the outer membrane protein assembly complex, which is involved in assembly and insertion of beta-barrel proteins into the outer membrane.</text>
</comment>
<feature type="domain" description="Outer membrane protein assembly factor BamE" evidence="5">
    <location>
        <begin position="34"/>
        <end position="101"/>
    </location>
</feature>
<proteinExistence type="inferred from homology"/>
<dbReference type="Gene3D" id="3.30.1450.10">
    <property type="match status" value="1"/>
</dbReference>
<keyword evidence="2 4" id="KW-0472">Membrane</keyword>
<sequence precursor="true">MFCKLLVVNLIIFSMCTQCSILDNLIYNQNIYQGNYFTEKDINKIKNGMTQEQIVYILGYPMLTDPFGTETWFYIFRQNLSINLIKQKSLILYFNKKGILINFKKIE</sequence>
<dbReference type="InterPro" id="IPR026592">
    <property type="entry name" value="BamE"/>
</dbReference>
<comment type="subcellular location">
    <subcellularLocation>
        <location evidence="4">Cell outer membrane</location>
    </subcellularLocation>
</comment>
<dbReference type="InterPro" id="IPR037873">
    <property type="entry name" value="BamE-like"/>
</dbReference>
<dbReference type="PANTHER" id="PTHR37482:SF1">
    <property type="entry name" value="OUTER MEMBRANE PROTEIN ASSEMBLY FACTOR BAME"/>
    <property type="match status" value="1"/>
</dbReference>
<evidence type="ECO:0000256" key="4">
    <source>
        <dbReference type="HAMAP-Rule" id="MF_00925"/>
    </source>
</evidence>
<dbReference type="PANTHER" id="PTHR37482">
    <property type="entry name" value="OUTER MEMBRANE PROTEIN ASSEMBLY FACTOR BAME"/>
    <property type="match status" value="1"/>
</dbReference>
<feature type="chain" id="PRO_5044941608" description="Outer membrane protein assembly factor BamE" evidence="4">
    <location>
        <begin position="20"/>
        <end position="107"/>
    </location>
</feature>
<comment type="similarity">
    <text evidence="4">Belongs to the BamE family.</text>
</comment>
<keyword evidence="7" id="KW-1185">Reference proteome</keyword>
<dbReference type="InterPro" id="IPR007450">
    <property type="entry name" value="BamE_dom"/>
</dbReference>
<organism evidence="6 7">
    <name type="scientific">Candidatus Providencia siddallii</name>
    <dbReference type="NCBI Taxonomy" id="1715285"/>
    <lineage>
        <taxon>Bacteria</taxon>
        <taxon>Pseudomonadati</taxon>
        <taxon>Pseudomonadota</taxon>
        <taxon>Gammaproteobacteria</taxon>
        <taxon>Enterobacterales</taxon>
        <taxon>Morganellaceae</taxon>
        <taxon>Providencia</taxon>
    </lineage>
</organism>
<evidence type="ECO:0000313" key="6">
    <source>
        <dbReference type="EMBL" id="CAL1329446.1"/>
    </source>
</evidence>
<reference evidence="6" key="1">
    <citation type="submission" date="2024-04" db="EMBL/GenBank/DDBJ databases">
        <authorList>
            <person name="Manzano-Marin A."/>
            <person name="Manzano-Marin A."/>
            <person name="Alejandro Manzano Marin A."/>
        </authorList>
    </citation>
    <scope>NUCLEOTIDE SEQUENCE [LARGE SCALE GENOMIC DNA]</scope>
    <source>
        <strain evidence="6">TABTEA</strain>
    </source>
</reference>
<dbReference type="EMBL" id="OZ034688">
    <property type="protein sequence ID" value="CAL1329446.1"/>
    <property type="molecule type" value="Genomic_DNA"/>
</dbReference>
<feature type="signal peptide" evidence="4">
    <location>
        <begin position="1"/>
        <end position="19"/>
    </location>
</feature>
<dbReference type="HAMAP" id="MF_00925">
    <property type="entry name" value="OM_assembly_BamE"/>
    <property type="match status" value="1"/>
</dbReference>
<evidence type="ECO:0000256" key="1">
    <source>
        <dbReference type="ARBA" id="ARBA00022729"/>
    </source>
</evidence>
<dbReference type="Proteomes" id="UP001497533">
    <property type="component" value="Chromosome"/>
</dbReference>
<dbReference type="NCBIfam" id="NF008585">
    <property type="entry name" value="PRK11548.1"/>
    <property type="match status" value="1"/>
</dbReference>
<accession>A0ABM9NPN9</accession>
<evidence type="ECO:0000259" key="5">
    <source>
        <dbReference type="Pfam" id="PF04355"/>
    </source>
</evidence>
<keyword evidence="3 4" id="KW-0998">Cell outer membrane</keyword>
<evidence type="ECO:0000256" key="2">
    <source>
        <dbReference type="ARBA" id="ARBA00023136"/>
    </source>
</evidence>
<comment type="subunit">
    <text evidence="4">Part of the Bam complex, which is composed of the outer membrane protein BamA, and four lipoproteins BamB, BamC, BamD and BamE.</text>
</comment>
<evidence type="ECO:0000256" key="3">
    <source>
        <dbReference type="ARBA" id="ARBA00023237"/>
    </source>
</evidence>
<protein>
    <recommendedName>
        <fullName evidence="4">Outer membrane protein assembly factor BamE</fullName>
    </recommendedName>
</protein>
<evidence type="ECO:0000313" key="7">
    <source>
        <dbReference type="Proteomes" id="UP001497533"/>
    </source>
</evidence>
<dbReference type="Pfam" id="PF04355">
    <property type="entry name" value="BamE"/>
    <property type="match status" value="1"/>
</dbReference>